<feature type="transmembrane region" description="Helical" evidence="5">
    <location>
        <begin position="350"/>
        <end position="369"/>
    </location>
</feature>
<evidence type="ECO:0000256" key="5">
    <source>
        <dbReference type="SAM" id="Phobius"/>
    </source>
</evidence>
<feature type="transmembrane region" description="Helical" evidence="5">
    <location>
        <begin position="34"/>
        <end position="56"/>
    </location>
</feature>
<name>A0ABD6EK10_9BILA</name>
<feature type="transmembrane region" description="Helical" evidence="5">
    <location>
        <begin position="68"/>
        <end position="87"/>
    </location>
</feature>
<evidence type="ECO:0000256" key="4">
    <source>
        <dbReference type="ARBA" id="ARBA00023136"/>
    </source>
</evidence>
<feature type="transmembrane region" description="Helical" evidence="5">
    <location>
        <begin position="157"/>
        <end position="177"/>
    </location>
</feature>
<sequence>MNTLDKCQTVIVQLPNQSVVYQWFFAIHSFYHPIHTYLSIFMCAVGTFCNFCNIVVLTRKQMRTPVNMILTAMAFCDTVVLFSNLIYTTHYTFVAFANCHPRHWSYGWAMFLIAHAHISLVGHSSSVWLSVMLALIRYLTLRNRGKFRGVQIELRHSYFAIAFVILFVIMTNAPNFLTYKIIEMRLVTMCDVTDENLRLAPAYIPGVSDMAIRADCLVFRMAFWISGTVFKVVPCFLLTIFVWLLMRILSEVKQNRMRLLKNSHPTVNGDSSLIIQSGRSDMFHHMGSNAKQCSTAHNRSGERTDRTTRMLLAIVFVFLMTELPQGVMAVLSGMFSEEFRQHIYNNLGDILDLLSLCGACTTFIIYCSMSGQFRREFRRVLIPDSFSCYAVQSHCRFLPTINAFLRLRAQDSTALRTSSSRRQNMPHELSSSCNYRTECSRNIGAPLCCNTPSNVAQTSILAETRSSTLASVQSKVPMDKKDDVLAGQGLDRDISTVADTGDEEAGLLRPSTKLSPMFATRTNGKMLGARYHLV</sequence>
<protein>
    <recommendedName>
        <fullName evidence="6">G-protein coupled receptors family 1 profile domain-containing protein</fullName>
    </recommendedName>
</protein>
<organism evidence="7 8">
    <name type="scientific">Gnathostoma spinigerum</name>
    <dbReference type="NCBI Taxonomy" id="75299"/>
    <lineage>
        <taxon>Eukaryota</taxon>
        <taxon>Metazoa</taxon>
        <taxon>Ecdysozoa</taxon>
        <taxon>Nematoda</taxon>
        <taxon>Chromadorea</taxon>
        <taxon>Rhabditida</taxon>
        <taxon>Spirurina</taxon>
        <taxon>Gnathostomatomorpha</taxon>
        <taxon>Gnathostomatoidea</taxon>
        <taxon>Gnathostomatidae</taxon>
        <taxon>Gnathostoma</taxon>
    </lineage>
</organism>
<comment type="caution">
    <text evidence="7">The sequence shown here is derived from an EMBL/GenBank/DDBJ whole genome shotgun (WGS) entry which is preliminary data.</text>
</comment>
<gene>
    <name evidence="7" type="ORF">AB6A40_006932</name>
</gene>
<dbReference type="Proteomes" id="UP001608902">
    <property type="component" value="Unassembled WGS sequence"/>
</dbReference>
<evidence type="ECO:0000313" key="8">
    <source>
        <dbReference type="Proteomes" id="UP001608902"/>
    </source>
</evidence>
<dbReference type="SUPFAM" id="SSF81321">
    <property type="entry name" value="Family A G protein-coupled receptor-like"/>
    <property type="match status" value="1"/>
</dbReference>
<keyword evidence="3 5" id="KW-1133">Transmembrane helix</keyword>
<dbReference type="Gene3D" id="1.20.1070.10">
    <property type="entry name" value="Rhodopsin 7-helix transmembrane proteins"/>
    <property type="match status" value="1"/>
</dbReference>
<evidence type="ECO:0000256" key="1">
    <source>
        <dbReference type="ARBA" id="ARBA00004370"/>
    </source>
</evidence>
<feature type="transmembrane region" description="Helical" evidence="5">
    <location>
        <begin position="229"/>
        <end position="249"/>
    </location>
</feature>
<evidence type="ECO:0000256" key="2">
    <source>
        <dbReference type="ARBA" id="ARBA00022692"/>
    </source>
</evidence>
<keyword evidence="4 5" id="KW-0472">Membrane</keyword>
<dbReference type="CDD" id="cd14978">
    <property type="entry name" value="7tmA_FMRFamide_R-like"/>
    <property type="match status" value="1"/>
</dbReference>
<dbReference type="Pfam" id="PF10324">
    <property type="entry name" value="7TM_GPCR_Srw"/>
    <property type="match status" value="2"/>
</dbReference>
<proteinExistence type="predicted"/>
<dbReference type="PANTHER" id="PTHR46273">
    <property type="entry name" value="MYOSUPPRESSIN RECEPTOR 1, ISOFORM B-RELATED"/>
    <property type="match status" value="1"/>
</dbReference>
<dbReference type="GO" id="GO:0016020">
    <property type="term" value="C:membrane"/>
    <property type="evidence" value="ECO:0007669"/>
    <property type="project" value="UniProtKB-SubCell"/>
</dbReference>
<accession>A0ABD6EK10</accession>
<reference evidence="7 8" key="1">
    <citation type="submission" date="2024-08" db="EMBL/GenBank/DDBJ databases">
        <title>Gnathostoma spinigerum genome.</title>
        <authorList>
            <person name="Gonzalez-Bertolin B."/>
            <person name="Monzon S."/>
            <person name="Zaballos A."/>
            <person name="Jimenez P."/>
            <person name="Dekumyoy P."/>
            <person name="Varona S."/>
            <person name="Cuesta I."/>
            <person name="Sumanam S."/>
            <person name="Adisakwattana P."/>
            <person name="Gasser R.B."/>
            <person name="Hernandez-Gonzalez A."/>
            <person name="Young N.D."/>
            <person name="Perteguer M.J."/>
        </authorList>
    </citation>
    <scope>NUCLEOTIDE SEQUENCE [LARGE SCALE GENOMIC DNA]</scope>
    <source>
        <strain evidence="7">AL3</strain>
        <tissue evidence="7">Liver</tissue>
    </source>
</reference>
<evidence type="ECO:0000313" key="7">
    <source>
        <dbReference type="EMBL" id="MFH4980223.1"/>
    </source>
</evidence>
<keyword evidence="8" id="KW-1185">Reference proteome</keyword>
<dbReference type="SMART" id="SM01381">
    <property type="entry name" value="7TM_GPCR_Srsx"/>
    <property type="match status" value="1"/>
</dbReference>
<comment type="subcellular location">
    <subcellularLocation>
        <location evidence="1">Membrane</location>
    </subcellularLocation>
</comment>
<feature type="domain" description="G-protein coupled receptors family 1 profile" evidence="6">
    <location>
        <begin position="49"/>
        <end position="366"/>
    </location>
</feature>
<dbReference type="PANTHER" id="PTHR46273:SF14">
    <property type="entry name" value="G-PROTEIN COUPLED RECEPTOR DMSR-1"/>
    <property type="match status" value="1"/>
</dbReference>
<evidence type="ECO:0000259" key="6">
    <source>
        <dbReference type="PROSITE" id="PS50262"/>
    </source>
</evidence>
<dbReference type="PROSITE" id="PS50262">
    <property type="entry name" value="G_PROTEIN_RECEP_F1_2"/>
    <property type="match status" value="1"/>
</dbReference>
<dbReference type="PRINTS" id="PR00237">
    <property type="entry name" value="GPCRRHODOPSN"/>
</dbReference>
<dbReference type="InterPro" id="IPR017452">
    <property type="entry name" value="GPCR_Rhodpsn_7TM"/>
</dbReference>
<dbReference type="InterPro" id="IPR019427">
    <property type="entry name" value="7TM_GPCR_serpentine_rcpt_Srw"/>
</dbReference>
<dbReference type="AlphaFoldDB" id="A0ABD6EK10"/>
<dbReference type="InterPro" id="IPR053219">
    <property type="entry name" value="GPCR_Dmsr-1"/>
</dbReference>
<dbReference type="EMBL" id="JBGFUD010005246">
    <property type="protein sequence ID" value="MFH4980223.1"/>
    <property type="molecule type" value="Genomic_DNA"/>
</dbReference>
<keyword evidence="2 5" id="KW-0812">Transmembrane</keyword>
<feature type="transmembrane region" description="Helical" evidence="5">
    <location>
        <begin position="107"/>
        <end position="136"/>
    </location>
</feature>
<feature type="transmembrane region" description="Helical" evidence="5">
    <location>
        <begin position="310"/>
        <end position="330"/>
    </location>
</feature>
<evidence type="ECO:0000256" key="3">
    <source>
        <dbReference type="ARBA" id="ARBA00022989"/>
    </source>
</evidence>
<dbReference type="InterPro" id="IPR000276">
    <property type="entry name" value="GPCR_Rhodpsn"/>
</dbReference>